<dbReference type="Proteomes" id="UP000186997">
    <property type="component" value="Unassembled WGS sequence"/>
</dbReference>
<keyword evidence="3" id="KW-1185">Reference proteome</keyword>
<dbReference type="Gene3D" id="3.40.630.30">
    <property type="match status" value="1"/>
</dbReference>
<dbReference type="InterPro" id="IPR000182">
    <property type="entry name" value="GNAT_dom"/>
</dbReference>
<evidence type="ECO:0000313" key="2">
    <source>
        <dbReference type="EMBL" id="SIT86188.1"/>
    </source>
</evidence>
<dbReference type="Pfam" id="PF00583">
    <property type="entry name" value="Acetyltransf_1"/>
    <property type="match status" value="1"/>
</dbReference>
<dbReference type="EMBL" id="FTPR01000001">
    <property type="protein sequence ID" value="SIT86188.1"/>
    <property type="molecule type" value="Genomic_DNA"/>
</dbReference>
<accession>A0A1R3X632</accession>
<sequence>MTTLPSLETLYSVIEGTWPPAESRAVGPWKIRLDNSGSSRVSAATAQGPATDTDIALAEGAMRAARQTPLFMVRAGEDALDDMLAARGYVIKDVTNLYAAPVAAVATERPPPVTSFEVWPPLAAQEEIWAAGGIGQGRLAIMARAVGPKTTLLGRLNDQPAGTVYVGIAAGCAMIHALEIATVHRRQGLAQHLTRAAAFWAQDNGADYLTLVTTQVNDAANALYTSLGMTLVGQYHYRRLPE</sequence>
<evidence type="ECO:0000259" key="1">
    <source>
        <dbReference type="PROSITE" id="PS51186"/>
    </source>
</evidence>
<dbReference type="STRING" id="287098.SAMN05421665_2248"/>
<dbReference type="GO" id="GO:0016747">
    <property type="term" value="F:acyltransferase activity, transferring groups other than amino-acyl groups"/>
    <property type="evidence" value="ECO:0007669"/>
    <property type="project" value="InterPro"/>
</dbReference>
<dbReference type="SUPFAM" id="SSF55729">
    <property type="entry name" value="Acyl-CoA N-acyltransferases (Nat)"/>
    <property type="match status" value="1"/>
</dbReference>
<keyword evidence="2" id="KW-0808">Transferase</keyword>
<proteinExistence type="predicted"/>
<dbReference type="AlphaFoldDB" id="A0A1R3X632"/>
<organism evidence="2 3">
    <name type="scientific">Yoonia rosea</name>
    <dbReference type="NCBI Taxonomy" id="287098"/>
    <lineage>
        <taxon>Bacteria</taxon>
        <taxon>Pseudomonadati</taxon>
        <taxon>Pseudomonadota</taxon>
        <taxon>Alphaproteobacteria</taxon>
        <taxon>Rhodobacterales</taxon>
        <taxon>Paracoccaceae</taxon>
        <taxon>Yoonia</taxon>
    </lineage>
</organism>
<gene>
    <name evidence="2" type="ORF">SAMN05421665_2248</name>
</gene>
<protein>
    <submittedName>
        <fullName evidence="2">Acetyltransferase (GNAT) family protein</fullName>
    </submittedName>
</protein>
<feature type="domain" description="N-acetyltransferase" evidence="1">
    <location>
        <begin position="89"/>
        <end position="242"/>
    </location>
</feature>
<reference evidence="3" key="1">
    <citation type="submission" date="2017-01" db="EMBL/GenBank/DDBJ databases">
        <authorList>
            <person name="Varghese N."/>
            <person name="Submissions S."/>
        </authorList>
    </citation>
    <scope>NUCLEOTIDE SEQUENCE [LARGE SCALE GENOMIC DNA]</scope>
    <source>
        <strain evidence="3">DSM 29591</strain>
    </source>
</reference>
<name>A0A1R3X632_9RHOB</name>
<dbReference type="PROSITE" id="PS51186">
    <property type="entry name" value="GNAT"/>
    <property type="match status" value="1"/>
</dbReference>
<dbReference type="CDD" id="cd04301">
    <property type="entry name" value="NAT_SF"/>
    <property type="match status" value="1"/>
</dbReference>
<dbReference type="RefSeq" id="WP_076659637.1">
    <property type="nucleotide sequence ID" value="NZ_FTPR01000001.1"/>
</dbReference>
<dbReference type="OrthoDB" id="7301318at2"/>
<evidence type="ECO:0000313" key="3">
    <source>
        <dbReference type="Proteomes" id="UP000186997"/>
    </source>
</evidence>
<dbReference type="InterPro" id="IPR016181">
    <property type="entry name" value="Acyl_CoA_acyltransferase"/>
</dbReference>